<evidence type="ECO:0000259" key="5">
    <source>
        <dbReference type="Pfam" id="PF07992"/>
    </source>
</evidence>
<comment type="cofactor">
    <cofactor evidence="1">
        <name>FAD</name>
        <dbReference type="ChEBI" id="CHEBI:57692"/>
    </cofactor>
</comment>
<dbReference type="PANTHER" id="PTHR43557">
    <property type="entry name" value="APOPTOSIS-INDUCING FACTOR 1"/>
    <property type="match status" value="1"/>
</dbReference>
<dbReference type="Proteomes" id="UP001209083">
    <property type="component" value="Chromosome"/>
</dbReference>
<feature type="domain" description="FAD/NAD(P)-binding" evidence="5">
    <location>
        <begin position="3"/>
        <end position="301"/>
    </location>
</feature>
<keyword evidence="2" id="KW-0285">Flavoprotein</keyword>
<gene>
    <name evidence="7" type="ORF">LWF01_15140</name>
</gene>
<dbReference type="InterPro" id="IPR036188">
    <property type="entry name" value="FAD/NAD-bd_sf"/>
</dbReference>
<evidence type="ECO:0000256" key="3">
    <source>
        <dbReference type="ARBA" id="ARBA00022827"/>
    </source>
</evidence>
<dbReference type="InterPro" id="IPR050446">
    <property type="entry name" value="FAD-oxidoreductase/Apoptosis"/>
</dbReference>
<protein>
    <submittedName>
        <fullName evidence="7">FAD-dependent oxidoreductase</fullName>
    </submittedName>
</protein>
<feature type="domain" description="Reductase C-terminal" evidence="6">
    <location>
        <begin position="320"/>
        <end position="402"/>
    </location>
</feature>
<keyword evidence="4" id="KW-0560">Oxidoreductase</keyword>
<evidence type="ECO:0000313" key="7">
    <source>
        <dbReference type="EMBL" id="WGW11411.1"/>
    </source>
</evidence>
<dbReference type="InterPro" id="IPR023753">
    <property type="entry name" value="FAD/NAD-binding_dom"/>
</dbReference>
<dbReference type="PANTHER" id="PTHR43557:SF2">
    <property type="entry name" value="RIESKE DOMAIN-CONTAINING PROTEIN-RELATED"/>
    <property type="match status" value="1"/>
</dbReference>
<organism evidence="7 8">
    <name type="scientific">Saxibacter everestensis</name>
    <dbReference type="NCBI Taxonomy" id="2909229"/>
    <lineage>
        <taxon>Bacteria</taxon>
        <taxon>Bacillati</taxon>
        <taxon>Actinomycetota</taxon>
        <taxon>Actinomycetes</taxon>
        <taxon>Micrococcales</taxon>
        <taxon>Brevibacteriaceae</taxon>
        <taxon>Saxibacter</taxon>
    </lineage>
</organism>
<dbReference type="Pfam" id="PF07992">
    <property type="entry name" value="Pyr_redox_2"/>
    <property type="match status" value="1"/>
</dbReference>
<dbReference type="PRINTS" id="PR00411">
    <property type="entry name" value="PNDRDTASEI"/>
</dbReference>
<accession>A0ABY8QT40</accession>
<dbReference type="EMBL" id="CP090958">
    <property type="protein sequence ID" value="WGW11411.1"/>
    <property type="molecule type" value="Genomic_DNA"/>
</dbReference>
<proteinExistence type="predicted"/>
<dbReference type="InterPro" id="IPR016156">
    <property type="entry name" value="FAD/NAD-linked_Rdtase_dimer_sf"/>
</dbReference>
<evidence type="ECO:0000259" key="6">
    <source>
        <dbReference type="Pfam" id="PF14759"/>
    </source>
</evidence>
<dbReference type="Gene3D" id="3.50.50.60">
    <property type="entry name" value="FAD/NAD(P)-binding domain"/>
    <property type="match status" value="2"/>
</dbReference>
<dbReference type="Pfam" id="PF14759">
    <property type="entry name" value="Reductase_C"/>
    <property type="match status" value="1"/>
</dbReference>
<dbReference type="InterPro" id="IPR028202">
    <property type="entry name" value="Reductase_C"/>
</dbReference>
<dbReference type="SUPFAM" id="SSF51905">
    <property type="entry name" value="FAD/NAD(P)-binding domain"/>
    <property type="match status" value="2"/>
</dbReference>
<dbReference type="SUPFAM" id="SSF55424">
    <property type="entry name" value="FAD/NAD-linked reductases, dimerisation (C-terminal) domain"/>
    <property type="match status" value="1"/>
</dbReference>
<name>A0ABY8QT40_9MICO</name>
<evidence type="ECO:0000256" key="2">
    <source>
        <dbReference type="ARBA" id="ARBA00022630"/>
    </source>
</evidence>
<dbReference type="PRINTS" id="PR00368">
    <property type="entry name" value="FADPNR"/>
</dbReference>
<dbReference type="Gene3D" id="3.30.390.30">
    <property type="match status" value="1"/>
</dbReference>
<evidence type="ECO:0000256" key="1">
    <source>
        <dbReference type="ARBA" id="ARBA00001974"/>
    </source>
</evidence>
<keyword evidence="8" id="KW-1185">Reference proteome</keyword>
<dbReference type="RefSeq" id="WP_349638199.1">
    <property type="nucleotide sequence ID" value="NZ_CP090958.1"/>
</dbReference>
<evidence type="ECO:0000313" key="8">
    <source>
        <dbReference type="Proteomes" id="UP001209083"/>
    </source>
</evidence>
<keyword evidence="3" id="KW-0274">FAD</keyword>
<reference evidence="7 8" key="1">
    <citation type="submission" date="2023-05" db="EMBL/GenBank/DDBJ databases">
        <title>Lithophilousrod everest ZFBP1038 complete genpme.</title>
        <authorList>
            <person name="Tian M."/>
        </authorList>
    </citation>
    <scope>NUCLEOTIDE SEQUENCE [LARGE SCALE GENOMIC DNA]</scope>
    <source>
        <strain evidence="7 8">ZFBP1038</strain>
    </source>
</reference>
<evidence type="ECO:0000256" key="4">
    <source>
        <dbReference type="ARBA" id="ARBA00023002"/>
    </source>
</evidence>
<sequence length="412" mass="44048">MENIVIVGNGQAGVQLVDSLRAEGYAGKITLLGEENQLPYQRPPLSKDYLAAGSQPQSLPLRAASFYRDNTVDSRLGVQVIAVDRRTRTVRLGDGSEVEYSKLVLATGAANRELTVPGSDLAGIHGLRTLADAEVVHARLDTVRSIVVVGAGFIGLEFAAAARQRGIDVTVLEFADRPMGRAVSPAISEYFADAHRRAGVNLQLGDGIASFEGRNGHVTTVVGTTGRSYPADFVLVGIGVEPRTELASAAGLPVQNGITVDAAMCTMDPDIFALGDCANYPNRHAGARTRLESVQNATDQARHTAKAIVGEAEEYAVLPWFWSQQGNLKLQIAGLVRPGDQTIVRGEPATGKFSVFCFRDGELAAVESVNQPADHMAARRLLGQRRSLSTAQARDPEFDFRNYSKLQPAVAG</sequence>